<dbReference type="AlphaFoldDB" id="A0A0F7STN4"/>
<reference evidence="2" key="1">
    <citation type="submission" date="2014-08" db="EMBL/GenBank/DDBJ databases">
        <authorList>
            <person name="Sharma Rahul"/>
            <person name="Thines Marco"/>
        </authorList>
    </citation>
    <scope>NUCLEOTIDE SEQUENCE</scope>
</reference>
<proteinExistence type="predicted"/>
<keyword evidence="1" id="KW-0812">Transmembrane</keyword>
<dbReference type="EMBL" id="LN483157">
    <property type="protein sequence ID" value="CED83935.1"/>
    <property type="molecule type" value="Genomic_DNA"/>
</dbReference>
<name>A0A0F7STN4_PHARH</name>
<protein>
    <submittedName>
        <fullName evidence="2">Uncharacterized protein</fullName>
    </submittedName>
</protein>
<keyword evidence="1" id="KW-0472">Membrane</keyword>
<feature type="transmembrane region" description="Helical" evidence="1">
    <location>
        <begin position="20"/>
        <end position="40"/>
    </location>
</feature>
<organism evidence="2">
    <name type="scientific">Phaffia rhodozyma</name>
    <name type="common">Yeast</name>
    <name type="synonym">Xanthophyllomyces dendrorhous</name>
    <dbReference type="NCBI Taxonomy" id="264483"/>
    <lineage>
        <taxon>Eukaryota</taxon>
        <taxon>Fungi</taxon>
        <taxon>Dikarya</taxon>
        <taxon>Basidiomycota</taxon>
        <taxon>Agaricomycotina</taxon>
        <taxon>Tremellomycetes</taxon>
        <taxon>Cystofilobasidiales</taxon>
        <taxon>Mrakiaceae</taxon>
        <taxon>Phaffia</taxon>
    </lineage>
</organism>
<evidence type="ECO:0000256" key="1">
    <source>
        <dbReference type="SAM" id="Phobius"/>
    </source>
</evidence>
<accession>A0A0F7STN4</accession>
<keyword evidence="1" id="KW-1133">Transmembrane helix</keyword>
<sequence>MTQHIHSRETFRIIIRVMRVPIPLLTCLLKFLSFLIDVLYCVCCQERTDWAIVDKAMSGYDIKKKGKSEEKVKDESSTM</sequence>
<evidence type="ECO:0000313" key="2">
    <source>
        <dbReference type="EMBL" id="CED83935.1"/>
    </source>
</evidence>